<dbReference type="InterPro" id="IPR002694">
    <property type="entry name" value="Znf_CHC2"/>
</dbReference>
<keyword evidence="6 12" id="KW-0479">Metal-binding</keyword>
<keyword evidence="3 12" id="KW-0808">Transferase</keyword>
<keyword evidence="2 12" id="KW-0639">Primosome</keyword>
<name>F8KPN5_HELBC</name>
<dbReference type="AlphaFoldDB" id="F8KPN5"/>
<dbReference type="SUPFAM" id="SSF56731">
    <property type="entry name" value="DNA primase core"/>
    <property type="match status" value="1"/>
</dbReference>
<feature type="domain" description="Toprim" evidence="13">
    <location>
        <begin position="247"/>
        <end position="330"/>
    </location>
</feature>
<dbReference type="SMART" id="SM00400">
    <property type="entry name" value="ZnF_CHCC"/>
    <property type="match status" value="1"/>
</dbReference>
<dbReference type="Gene3D" id="3.90.980.10">
    <property type="entry name" value="DNA primase, catalytic core, N-terminal domain"/>
    <property type="match status" value="1"/>
</dbReference>
<dbReference type="InterPro" id="IPR013264">
    <property type="entry name" value="DNAG_N"/>
</dbReference>
<dbReference type="PANTHER" id="PTHR30313">
    <property type="entry name" value="DNA PRIMASE"/>
    <property type="match status" value="1"/>
</dbReference>
<protein>
    <recommendedName>
        <fullName evidence="12">DNA primase</fullName>
        <ecNumber evidence="12">2.7.7.101</ecNumber>
    </recommendedName>
</protein>
<sequence>MIKDTSLEQLKAVVDIVDVVGSYIELKKEGVRFSAICPFHNEKTASFKVEPAKNFFKCYGCGVSGNAITFVMEYEKIGFQEAVEKLATRYDITLERTNQRAYEEQKGFLGLLEQIATCYQEILARTPHALEYLKGRGISEQSMQEFQLGYCDSWQVLGYIEKNKLDKQALHHLGVLAYNPEGKEYASLFGRIIFPIQNSNGKIVAFGGRALQEGDVKYINSATSSAFSKSKILYGYPQARLAILKEQKMLLTEGYIDVILAHQAGIKIAVATLGTALSTDHLPLMNILKERSPIIMAYDMDNAGQEATQRAIELLSNNLKYGGVVELESGLDVADMVAQGKITQLKEALSKPVPFIEYSLKRILNRYDLGNFLDKDYAVRECRAVIDALPEFAPHTRKGYTEWLKEHYGLEFVDHKYDPPKQEVFKDNPTGRNYVEEAFLYILLKNPALFEEVRPFMDIKYFTEAPDAKIYQDFLEGKLNTPQQVAFLAGELNTRYYAKVEEGGDIVGELREYARRMGQEYWYKHWVEKRDAEPDIRKFFDLAAHVDLIEGACGLESLPLLHIVPNLKGFTPYLFPQAIKPYYNPRKMILAVDDFCANDPRAIAIARDLGRPL</sequence>
<evidence type="ECO:0000256" key="12">
    <source>
        <dbReference type="HAMAP-Rule" id="MF_00974"/>
    </source>
</evidence>
<dbReference type="InterPro" id="IPR030846">
    <property type="entry name" value="DnaG_bac"/>
</dbReference>
<dbReference type="GO" id="GO:0003677">
    <property type="term" value="F:DNA binding"/>
    <property type="evidence" value="ECO:0007669"/>
    <property type="project" value="UniProtKB-KW"/>
</dbReference>
<dbReference type="GO" id="GO:0000428">
    <property type="term" value="C:DNA-directed RNA polymerase complex"/>
    <property type="evidence" value="ECO:0007669"/>
    <property type="project" value="UniProtKB-KW"/>
</dbReference>
<dbReference type="Pfam" id="PF13155">
    <property type="entry name" value="Toprim_2"/>
    <property type="match status" value="1"/>
</dbReference>
<dbReference type="RefSeq" id="WP_013891141.1">
    <property type="nucleotide sequence ID" value="NC_015674.1"/>
</dbReference>
<evidence type="ECO:0000313" key="15">
    <source>
        <dbReference type="Proteomes" id="UP000008387"/>
    </source>
</evidence>
<keyword evidence="15" id="KW-1185">Reference proteome</keyword>
<dbReference type="CDD" id="cd03364">
    <property type="entry name" value="TOPRIM_DnaG_primases"/>
    <property type="match status" value="1"/>
</dbReference>
<organism evidence="14 15">
    <name type="scientific">Helicobacter bizzozeronii (strain CIII-1)</name>
    <dbReference type="NCBI Taxonomy" id="1002804"/>
    <lineage>
        <taxon>Bacteria</taxon>
        <taxon>Pseudomonadati</taxon>
        <taxon>Campylobacterota</taxon>
        <taxon>Epsilonproteobacteria</taxon>
        <taxon>Campylobacterales</taxon>
        <taxon>Helicobacteraceae</taxon>
        <taxon>Helicobacter</taxon>
    </lineage>
</organism>
<accession>F8KPN5</accession>
<evidence type="ECO:0000313" key="14">
    <source>
        <dbReference type="EMBL" id="CCB80765.1"/>
    </source>
</evidence>
<dbReference type="Gene3D" id="3.90.580.10">
    <property type="entry name" value="Zinc finger, CHC2-type domain"/>
    <property type="match status" value="1"/>
</dbReference>
<evidence type="ECO:0000256" key="9">
    <source>
        <dbReference type="ARBA" id="ARBA00022842"/>
    </source>
</evidence>
<dbReference type="GO" id="GO:1990077">
    <property type="term" value="C:primosome complex"/>
    <property type="evidence" value="ECO:0007669"/>
    <property type="project" value="UniProtKB-KW"/>
</dbReference>
<dbReference type="eggNOG" id="COG0358">
    <property type="taxonomic scope" value="Bacteria"/>
</dbReference>
<gene>
    <name evidence="12" type="primary">dnaG</name>
    <name evidence="14" type="ordered locus">HBZC1_17790</name>
</gene>
<reference evidence="14 15" key="1">
    <citation type="journal article" date="2011" name="J. Bacteriol.">
        <title>Genome sequence of Helicobacter bizzozeronii strain CIII-1, an isolate from human gastric mucosa.</title>
        <authorList>
            <person name="Schott T."/>
            <person name="Rossi M."/>
            <person name="Hanninen M.L."/>
        </authorList>
    </citation>
    <scope>NUCLEOTIDE SEQUENCE [LARGE SCALE GENOMIC DNA]</scope>
    <source>
        <strain evidence="14 15">CIII-1</strain>
    </source>
</reference>
<evidence type="ECO:0000256" key="3">
    <source>
        <dbReference type="ARBA" id="ARBA00022679"/>
    </source>
</evidence>
<comment type="domain">
    <text evidence="12">Contains an N-terminal zinc-binding domain, a central core domain that contains the primase activity, and a C-terminal DnaB-binding domain.</text>
</comment>
<comment type="function">
    <text evidence="12">RNA polymerase that catalyzes the synthesis of short RNA molecules used as primers for DNA polymerase during DNA replication.</text>
</comment>
<dbReference type="GO" id="GO:0003899">
    <property type="term" value="F:DNA-directed RNA polymerase activity"/>
    <property type="evidence" value="ECO:0007669"/>
    <property type="project" value="UniProtKB-UniRule"/>
</dbReference>
<dbReference type="Pfam" id="PF01807">
    <property type="entry name" value="Zn_ribbon_DnaG"/>
    <property type="match status" value="1"/>
</dbReference>
<keyword evidence="4 12" id="KW-0548">Nucleotidyltransferase</keyword>
<evidence type="ECO:0000256" key="8">
    <source>
        <dbReference type="ARBA" id="ARBA00022833"/>
    </source>
</evidence>
<dbReference type="EC" id="2.7.7.101" evidence="12"/>
<keyword evidence="9" id="KW-0460">Magnesium</keyword>
<dbReference type="GO" id="GO:0008270">
    <property type="term" value="F:zinc ion binding"/>
    <property type="evidence" value="ECO:0007669"/>
    <property type="project" value="UniProtKB-UniRule"/>
</dbReference>
<dbReference type="SMART" id="SM00493">
    <property type="entry name" value="TOPRIM"/>
    <property type="match status" value="1"/>
</dbReference>
<keyword evidence="5 12" id="KW-0235">DNA replication</keyword>
<evidence type="ECO:0000256" key="1">
    <source>
        <dbReference type="ARBA" id="ARBA00022478"/>
    </source>
</evidence>
<dbReference type="KEGG" id="hbi:HBZC1_17790"/>
<dbReference type="Pfam" id="PF08275">
    <property type="entry name" value="DNAG_N"/>
    <property type="match status" value="1"/>
</dbReference>
<comment type="similarity">
    <text evidence="12">Belongs to the DnaG primase family.</text>
</comment>
<dbReference type="Gene3D" id="3.40.1360.10">
    <property type="match status" value="1"/>
</dbReference>
<dbReference type="InterPro" id="IPR050219">
    <property type="entry name" value="DnaG_primase"/>
</dbReference>
<dbReference type="HAMAP" id="MF_00974">
    <property type="entry name" value="DNA_primase_DnaG"/>
    <property type="match status" value="1"/>
</dbReference>
<keyword evidence="10 12" id="KW-0238">DNA-binding</keyword>
<dbReference type="STRING" id="1002804.HBZC1_17790"/>
<dbReference type="InterPro" id="IPR036977">
    <property type="entry name" value="DNA_primase_Znf_CHC2"/>
</dbReference>
<dbReference type="EMBL" id="FR871757">
    <property type="protein sequence ID" value="CCB80765.1"/>
    <property type="molecule type" value="Genomic_DNA"/>
</dbReference>
<dbReference type="NCBIfam" id="TIGR01391">
    <property type="entry name" value="dnaG"/>
    <property type="match status" value="1"/>
</dbReference>
<dbReference type="InterPro" id="IPR006171">
    <property type="entry name" value="TOPRIM_dom"/>
</dbReference>
<evidence type="ECO:0000259" key="13">
    <source>
        <dbReference type="PROSITE" id="PS50880"/>
    </source>
</evidence>
<dbReference type="InterPro" id="IPR006295">
    <property type="entry name" value="DNA_primase_DnaG"/>
</dbReference>
<dbReference type="PROSITE" id="PS50880">
    <property type="entry name" value="TOPRIM"/>
    <property type="match status" value="1"/>
</dbReference>
<evidence type="ECO:0000256" key="2">
    <source>
        <dbReference type="ARBA" id="ARBA00022515"/>
    </source>
</evidence>
<evidence type="ECO:0000256" key="5">
    <source>
        <dbReference type="ARBA" id="ARBA00022705"/>
    </source>
</evidence>
<dbReference type="PANTHER" id="PTHR30313:SF2">
    <property type="entry name" value="DNA PRIMASE"/>
    <property type="match status" value="1"/>
</dbReference>
<keyword evidence="1 12" id="KW-0240">DNA-directed RNA polymerase</keyword>
<dbReference type="HOGENOM" id="CLU_013501_3_2_7"/>
<feature type="zinc finger region" description="CHC2-type" evidence="12">
    <location>
        <begin position="37"/>
        <end position="61"/>
    </location>
</feature>
<proteinExistence type="inferred from homology"/>
<dbReference type="SUPFAM" id="SSF57783">
    <property type="entry name" value="Zinc beta-ribbon"/>
    <property type="match status" value="1"/>
</dbReference>
<keyword evidence="8 12" id="KW-0862">Zinc</keyword>
<evidence type="ECO:0000256" key="6">
    <source>
        <dbReference type="ARBA" id="ARBA00022723"/>
    </source>
</evidence>
<comment type="cofactor">
    <cofactor evidence="12">
        <name>Zn(2+)</name>
        <dbReference type="ChEBI" id="CHEBI:29105"/>
    </cofactor>
    <text evidence="12">Binds 1 zinc ion per monomer.</text>
</comment>
<evidence type="ECO:0000256" key="11">
    <source>
        <dbReference type="ARBA" id="ARBA00023163"/>
    </source>
</evidence>
<comment type="catalytic activity">
    <reaction evidence="12">
        <text>ssDNA + n NTP = ssDNA/pppN(pN)n-1 hybrid + (n-1) diphosphate.</text>
        <dbReference type="EC" id="2.7.7.101"/>
    </reaction>
</comment>
<comment type="subunit">
    <text evidence="12">Monomer. Interacts with DnaB.</text>
</comment>
<keyword evidence="7 12" id="KW-0863">Zinc-finger</keyword>
<evidence type="ECO:0000256" key="4">
    <source>
        <dbReference type="ARBA" id="ARBA00022695"/>
    </source>
</evidence>
<dbReference type="InterPro" id="IPR034151">
    <property type="entry name" value="TOPRIM_DnaG_bac"/>
</dbReference>
<dbReference type="Proteomes" id="UP000008387">
    <property type="component" value="Chromosome"/>
</dbReference>
<keyword evidence="11 12" id="KW-0804">Transcription</keyword>
<dbReference type="FunFam" id="3.90.580.10:FF:000001">
    <property type="entry name" value="DNA primase"/>
    <property type="match status" value="1"/>
</dbReference>
<evidence type="ECO:0000256" key="10">
    <source>
        <dbReference type="ARBA" id="ARBA00023125"/>
    </source>
</evidence>
<dbReference type="GO" id="GO:0006269">
    <property type="term" value="P:DNA replication, synthesis of primer"/>
    <property type="evidence" value="ECO:0007669"/>
    <property type="project" value="UniProtKB-UniRule"/>
</dbReference>
<dbReference type="InterPro" id="IPR037068">
    <property type="entry name" value="DNA_primase_core_N_sf"/>
</dbReference>
<dbReference type="GO" id="GO:0005737">
    <property type="term" value="C:cytoplasm"/>
    <property type="evidence" value="ECO:0007669"/>
    <property type="project" value="TreeGrafter"/>
</dbReference>
<evidence type="ECO:0000256" key="7">
    <source>
        <dbReference type="ARBA" id="ARBA00022771"/>
    </source>
</evidence>